<feature type="transmembrane region" description="Helical" evidence="1">
    <location>
        <begin position="21"/>
        <end position="42"/>
    </location>
</feature>
<dbReference type="RefSeq" id="WP_133593114.1">
    <property type="nucleotide sequence ID" value="NZ_SNVV01000013.1"/>
</dbReference>
<sequence>MKSASIAPQRPRLAIFSRVSAAVFGGYLLTSACIVFLSYIIPIRTAEAVLTATLLSFALYTGAVIWVFAAPTAGRAWAGMLLPTVALGLASLGFYLATGSTA</sequence>
<evidence type="ECO:0000256" key="1">
    <source>
        <dbReference type="SAM" id="Phobius"/>
    </source>
</evidence>
<dbReference type="PROSITE" id="PS51257">
    <property type="entry name" value="PROKAR_LIPOPROTEIN"/>
    <property type="match status" value="1"/>
</dbReference>
<accession>A0A4R6DUU4</accession>
<evidence type="ECO:0000313" key="2">
    <source>
        <dbReference type="EMBL" id="TDN48980.1"/>
    </source>
</evidence>
<organism evidence="2 3">
    <name type="scientific">Azoarcus indigens</name>
    <dbReference type="NCBI Taxonomy" id="29545"/>
    <lineage>
        <taxon>Bacteria</taxon>
        <taxon>Pseudomonadati</taxon>
        <taxon>Pseudomonadota</taxon>
        <taxon>Betaproteobacteria</taxon>
        <taxon>Rhodocyclales</taxon>
        <taxon>Zoogloeaceae</taxon>
        <taxon>Azoarcus</taxon>
    </lineage>
</organism>
<dbReference type="OrthoDB" id="1684279at2"/>
<reference evidence="2 3" key="1">
    <citation type="submission" date="2019-03" db="EMBL/GenBank/DDBJ databases">
        <title>Genomic Encyclopedia of Type Strains, Phase IV (KMG-IV): sequencing the most valuable type-strain genomes for metagenomic binning, comparative biology and taxonomic classification.</title>
        <authorList>
            <person name="Goeker M."/>
        </authorList>
    </citation>
    <scope>NUCLEOTIDE SEQUENCE [LARGE SCALE GENOMIC DNA]</scope>
    <source>
        <strain evidence="2 3">DSM 12121</strain>
    </source>
</reference>
<keyword evidence="1" id="KW-1133">Transmembrane helix</keyword>
<keyword evidence="3" id="KW-1185">Reference proteome</keyword>
<keyword evidence="1" id="KW-0812">Transmembrane</keyword>
<proteinExistence type="predicted"/>
<gene>
    <name evidence="2" type="ORF">C7389_113103</name>
</gene>
<protein>
    <submittedName>
        <fullName evidence="2">Uncharacterized protein DUF3649</fullName>
    </submittedName>
</protein>
<dbReference type="Proteomes" id="UP000295129">
    <property type="component" value="Unassembled WGS sequence"/>
</dbReference>
<dbReference type="AlphaFoldDB" id="A0A4R6DUU4"/>
<name>A0A4R6DUU4_9RHOO</name>
<comment type="caution">
    <text evidence="2">The sequence shown here is derived from an EMBL/GenBank/DDBJ whole genome shotgun (WGS) entry which is preliminary data.</text>
</comment>
<evidence type="ECO:0000313" key="3">
    <source>
        <dbReference type="Proteomes" id="UP000295129"/>
    </source>
</evidence>
<dbReference type="InterPro" id="IPR022109">
    <property type="entry name" value="DUF3649"/>
</dbReference>
<feature type="transmembrane region" description="Helical" evidence="1">
    <location>
        <begin position="76"/>
        <end position="97"/>
    </location>
</feature>
<dbReference type="Pfam" id="PF12365">
    <property type="entry name" value="DUF3649"/>
    <property type="match status" value="1"/>
</dbReference>
<keyword evidence="1" id="KW-0472">Membrane</keyword>
<feature type="transmembrane region" description="Helical" evidence="1">
    <location>
        <begin position="48"/>
        <end position="69"/>
    </location>
</feature>
<dbReference type="EMBL" id="SNVV01000013">
    <property type="protein sequence ID" value="TDN48980.1"/>
    <property type="molecule type" value="Genomic_DNA"/>
</dbReference>